<gene>
    <name evidence="2" type="ORF">HanXRQr2_Chr12g0543871</name>
</gene>
<evidence type="ECO:0000313" key="2">
    <source>
        <dbReference type="EMBL" id="KAF5778132.1"/>
    </source>
</evidence>
<sequence>MRWVEAVEKKEAAAAAAAMVLILGFFFLRIAIPVLCVKCRNHPPFGYYRCHTKLVCIII</sequence>
<organism evidence="2 3">
    <name type="scientific">Helianthus annuus</name>
    <name type="common">Common sunflower</name>
    <dbReference type="NCBI Taxonomy" id="4232"/>
    <lineage>
        <taxon>Eukaryota</taxon>
        <taxon>Viridiplantae</taxon>
        <taxon>Streptophyta</taxon>
        <taxon>Embryophyta</taxon>
        <taxon>Tracheophyta</taxon>
        <taxon>Spermatophyta</taxon>
        <taxon>Magnoliopsida</taxon>
        <taxon>eudicotyledons</taxon>
        <taxon>Gunneridae</taxon>
        <taxon>Pentapetalae</taxon>
        <taxon>asterids</taxon>
        <taxon>campanulids</taxon>
        <taxon>Asterales</taxon>
        <taxon>Asteraceae</taxon>
        <taxon>Asteroideae</taxon>
        <taxon>Heliantheae alliance</taxon>
        <taxon>Heliantheae</taxon>
        <taxon>Helianthus</taxon>
    </lineage>
</organism>
<keyword evidence="3" id="KW-1185">Reference proteome</keyword>
<keyword evidence="1" id="KW-0812">Transmembrane</keyword>
<dbReference type="Proteomes" id="UP000215914">
    <property type="component" value="Unassembled WGS sequence"/>
</dbReference>
<reference evidence="2" key="1">
    <citation type="journal article" date="2017" name="Nature">
        <title>The sunflower genome provides insights into oil metabolism, flowering and Asterid evolution.</title>
        <authorList>
            <person name="Badouin H."/>
            <person name="Gouzy J."/>
            <person name="Grassa C.J."/>
            <person name="Murat F."/>
            <person name="Staton S.E."/>
            <person name="Cottret L."/>
            <person name="Lelandais-Briere C."/>
            <person name="Owens G.L."/>
            <person name="Carrere S."/>
            <person name="Mayjonade B."/>
            <person name="Legrand L."/>
            <person name="Gill N."/>
            <person name="Kane N.C."/>
            <person name="Bowers J.E."/>
            <person name="Hubner S."/>
            <person name="Bellec A."/>
            <person name="Berard A."/>
            <person name="Berges H."/>
            <person name="Blanchet N."/>
            <person name="Boniface M.C."/>
            <person name="Brunel D."/>
            <person name="Catrice O."/>
            <person name="Chaidir N."/>
            <person name="Claudel C."/>
            <person name="Donnadieu C."/>
            <person name="Faraut T."/>
            <person name="Fievet G."/>
            <person name="Helmstetter N."/>
            <person name="King M."/>
            <person name="Knapp S.J."/>
            <person name="Lai Z."/>
            <person name="Le Paslier M.C."/>
            <person name="Lippi Y."/>
            <person name="Lorenzon L."/>
            <person name="Mandel J.R."/>
            <person name="Marage G."/>
            <person name="Marchand G."/>
            <person name="Marquand E."/>
            <person name="Bret-Mestries E."/>
            <person name="Morien E."/>
            <person name="Nambeesan S."/>
            <person name="Nguyen T."/>
            <person name="Pegot-Espagnet P."/>
            <person name="Pouilly N."/>
            <person name="Raftis F."/>
            <person name="Sallet E."/>
            <person name="Schiex T."/>
            <person name="Thomas J."/>
            <person name="Vandecasteele C."/>
            <person name="Vares D."/>
            <person name="Vear F."/>
            <person name="Vautrin S."/>
            <person name="Crespi M."/>
            <person name="Mangin B."/>
            <person name="Burke J.M."/>
            <person name="Salse J."/>
            <person name="Munos S."/>
            <person name="Vincourt P."/>
            <person name="Rieseberg L.H."/>
            <person name="Langlade N.B."/>
        </authorList>
    </citation>
    <scope>NUCLEOTIDE SEQUENCE</scope>
    <source>
        <tissue evidence="2">Leaves</tissue>
    </source>
</reference>
<dbReference type="Gramene" id="mRNA:HanXRQr2_Chr12g0543871">
    <property type="protein sequence ID" value="CDS:HanXRQr2_Chr12g0543871.1"/>
    <property type="gene ID" value="HanXRQr2_Chr12g0543871"/>
</dbReference>
<dbReference type="EMBL" id="MNCJ02000327">
    <property type="protein sequence ID" value="KAF5778132.1"/>
    <property type="molecule type" value="Genomic_DNA"/>
</dbReference>
<dbReference type="AlphaFoldDB" id="A0A9K3MW96"/>
<keyword evidence="1" id="KW-1133">Transmembrane helix</keyword>
<evidence type="ECO:0000256" key="1">
    <source>
        <dbReference type="SAM" id="Phobius"/>
    </source>
</evidence>
<comment type="caution">
    <text evidence="2">The sequence shown here is derived from an EMBL/GenBank/DDBJ whole genome shotgun (WGS) entry which is preliminary data.</text>
</comment>
<feature type="transmembrane region" description="Helical" evidence="1">
    <location>
        <begin position="12"/>
        <end position="32"/>
    </location>
</feature>
<proteinExistence type="predicted"/>
<evidence type="ECO:0000313" key="3">
    <source>
        <dbReference type="Proteomes" id="UP000215914"/>
    </source>
</evidence>
<keyword evidence="1" id="KW-0472">Membrane</keyword>
<reference evidence="2" key="2">
    <citation type="submission" date="2020-06" db="EMBL/GenBank/DDBJ databases">
        <title>Helianthus annuus Genome sequencing and assembly Release 2.</title>
        <authorList>
            <person name="Gouzy J."/>
            <person name="Langlade N."/>
            <person name="Munos S."/>
        </authorList>
    </citation>
    <scope>NUCLEOTIDE SEQUENCE</scope>
    <source>
        <tissue evidence="2">Leaves</tissue>
    </source>
</reference>
<protein>
    <submittedName>
        <fullName evidence="2">Uncharacterized protein</fullName>
    </submittedName>
</protein>
<accession>A0A9K3MW96</accession>
<name>A0A9K3MW96_HELAN</name>